<feature type="chain" id="PRO_5027582679" evidence="4">
    <location>
        <begin position="18"/>
        <end position="261"/>
    </location>
</feature>
<dbReference type="Gene3D" id="1.20.5.1230">
    <property type="entry name" value="Apolipoprotein A-I"/>
    <property type="match status" value="1"/>
</dbReference>
<dbReference type="PANTHER" id="PTHR18976">
    <property type="entry name" value="APOLIPOPROTEIN"/>
    <property type="match status" value="1"/>
</dbReference>
<proteinExistence type="inferred from homology"/>
<dbReference type="SUPFAM" id="SSF58113">
    <property type="entry name" value="Apolipoprotein A-I"/>
    <property type="match status" value="1"/>
</dbReference>
<protein>
    <submittedName>
        <fullName evidence="6">Apolipoprotein A-Ib</fullName>
    </submittedName>
</protein>
<dbReference type="Proteomes" id="UP000515150">
    <property type="component" value="Chromosome 13"/>
</dbReference>
<comment type="subcellular location">
    <subcellularLocation>
        <location evidence="1">Secreted</location>
    </subcellularLocation>
</comment>
<dbReference type="GO" id="GO:0042157">
    <property type="term" value="P:lipoprotein metabolic process"/>
    <property type="evidence" value="ECO:0007669"/>
    <property type="project" value="InterPro"/>
</dbReference>
<dbReference type="AlphaFoldDB" id="A0A6P7PBK3"/>
<dbReference type="RefSeq" id="XP_029027405.1">
    <property type="nucleotide sequence ID" value="XM_029171572.3"/>
</dbReference>
<dbReference type="KEGG" id="bspl:114868162"/>
<dbReference type="CTD" id="100101640"/>
<evidence type="ECO:0000256" key="2">
    <source>
        <dbReference type="ARBA" id="ARBA00008788"/>
    </source>
</evidence>
<organism evidence="5 6">
    <name type="scientific">Betta splendens</name>
    <name type="common">Siamese fighting fish</name>
    <dbReference type="NCBI Taxonomy" id="158456"/>
    <lineage>
        <taxon>Eukaryota</taxon>
        <taxon>Metazoa</taxon>
        <taxon>Chordata</taxon>
        <taxon>Craniata</taxon>
        <taxon>Vertebrata</taxon>
        <taxon>Euteleostomi</taxon>
        <taxon>Actinopterygii</taxon>
        <taxon>Neopterygii</taxon>
        <taxon>Teleostei</taxon>
        <taxon>Neoteleostei</taxon>
        <taxon>Acanthomorphata</taxon>
        <taxon>Anabantaria</taxon>
        <taxon>Anabantiformes</taxon>
        <taxon>Anabantoidei</taxon>
        <taxon>Osphronemidae</taxon>
        <taxon>Betta</taxon>
    </lineage>
</organism>
<dbReference type="GeneID" id="114868162"/>
<name>A0A6P7PBK3_BETSP</name>
<comment type="similarity">
    <text evidence="2">Belongs to the apolipoprotein A1/A4/E family.</text>
</comment>
<dbReference type="InParanoid" id="A0A6P7PBK3"/>
<dbReference type="InterPro" id="IPR050163">
    <property type="entry name" value="Apolipoprotein_A1/A4/E"/>
</dbReference>
<keyword evidence="5" id="KW-1185">Reference proteome</keyword>
<sequence>MKFVALVCLLLAVGSQASPMLSDAPSQLEHFRSGLNLFLDQLKGSLTNAVNSLDDAEYKDIKERAIMHIDGAYTYIKQLQAQVAPVTDSVVGTISEATEEFQKSVAKDLVELEPMRAELRKVLKEHMDQYQTLLKPVVDSYIERRKEDMKAMRAQFQPTFEELRKKVAHNVEETKQALVPLLKAVGEKVANHIKAVRETLGPHVEEYKEQVRQAYEQAQKFDDKAMSELREKINPAIEAIKTNMKTIYDVVIETITKDRQN</sequence>
<dbReference type="Pfam" id="PF01442">
    <property type="entry name" value="Apolipoprotein"/>
    <property type="match status" value="1"/>
</dbReference>
<evidence type="ECO:0000313" key="6">
    <source>
        <dbReference type="RefSeq" id="XP_029027405.1"/>
    </source>
</evidence>
<evidence type="ECO:0000256" key="3">
    <source>
        <dbReference type="ARBA" id="ARBA00022525"/>
    </source>
</evidence>
<dbReference type="GO" id="GO:0008289">
    <property type="term" value="F:lipid binding"/>
    <property type="evidence" value="ECO:0007669"/>
    <property type="project" value="InterPro"/>
</dbReference>
<dbReference type="GO" id="GO:0005576">
    <property type="term" value="C:extracellular region"/>
    <property type="evidence" value="ECO:0007669"/>
    <property type="project" value="UniProtKB-SubCell"/>
</dbReference>
<dbReference type="InterPro" id="IPR000074">
    <property type="entry name" value="ApoA_E"/>
</dbReference>
<accession>A0A6P7PBK3</accession>
<evidence type="ECO:0000256" key="4">
    <source>
        <dbReference type="SAM" id="SignalP"/>
    </source>
</evidence>
<dbReference type="PANTHER" id="PTHR18976:SF34">
    <property type="entry name" value="LIPID-BINDING PROTEIN"/>
    <property type="match status" value="1"/>
</dbReference>
<evidence type="ECO:0000313" key="5">
    <source>
        <dbReference type="Proteomes" id="UP000515150"/>
    </source>
</evidence>
<feature type="signal peptide" evidence="4">
    <location>
        <begin position="1"/>
        <end position="17"/>
    </location>
</feature>
<reference evidence="6" key="1">
    <citation type="submission" date="2025-08" db="UniProtKB">
        <authorList>
            <consortium name="RefSeq"/>
        </authorList>
    </citation>
    <scope>IDENTIFICATION</scope>
</reference>
<keyword evidence="4" id="KW-0732">Signal</keyword>
<gene>
    <name evidence="6" type="primary">apoa1b</name>
</gene>
<keyword evidence="3" id="KW-0964">Secreted</keyword>
<evidence type="ECO:0000256" key="1">
    <source>
        <dbReference type="ARBA" id="ARBA00004613"/>
    </source>
</evidence>
<dbReference type="OrthoDB" id="8727817at2759"/>
<dbReference type="GO" id="GO:0006869">
    <property type="term" value="P:lipid transport"/>
    <property type="evidence" value="ECO:0007669"/>
    <property type="project" value="InterPro"/>
</dbReference>